<dbReference type="PIRSF" id="PIRSF000443">
    <property type="entry name" value="Homoser_Ac_trans"/>
    <property type="match status" value="1"/>
</dbReference>
<sequence length="374" mass="41467">MEAGGLGEVKTESVVCFTEEEPLVLESGATLGPVEVAYETYGELNEDRGNAVFVCHALTGDAHAAGHHGDSERRGWWDRLIGPGRPIDTEQFYVISPNLLGGCQGTTGPSSINPATGQRYGLEFPMFSVRDLNTVHRRLLEKLEIKQLHAALGGSLGGMQALQWAIDFPLAMERCAVICASAELSAMNIAFSTVAREAIMRDPDFQGGRYHESGRGPNIGLAVARMMAHITYLSEESFAHKFGRARRIEGTEPGLGPDFEVEHYLHHQGASFLSRFDALTYLYLTRTMDYFTPFDEDEIDTKLRGNPTEFLAISFSSDWRFAAPHSERIVSELKARQLDASHTEIESPWGHDSFLLDVPEYHEALAQFLQRDAS</sequence>
<dbReference type="PANTHER" id="PTHR32268">
    <property type="entry name" value="HOMOSERINE O-ACETYLTRANSFERASE"/>
    <property type="match status" value="1"/>
</dbReference>
<dbReference type="GO" id="GO:0009092">
    <property type="term" value="P:homoserine metabolic process"/>
    <property type="evidence" value="ECO:0007669"/>
    <property type="project" value="TreeGrafter"/>
</dbReference>
<dbReference type="SUPFAM" id="SSF53474">
    <property type="entry name" value="alpha/beta-Hydrolases"/>
    <property type="match status" value="1"/>
</dbReference>
<dbReference type="InterPro" id="IPR008220">
    <property type="entry name" value="HAT_MetX-like"/>
</dbReference>
<dbReference type="EMBL" id="CAFBPX010000004">
    <property type="protein sequence ID" value="CAB5027896.1"/>
    <property type="molecule type" value="Genomic_DNA"/>
</dbReference>
<organism evidence="3">
    <name type="scientific">freshwater metagenome</name>
    <dbReference type="NCBI Taxonomy" id="449393"/>
    <lineage>
        <taxon>unclassified sequences</taxon>
        <taxon>metagenomes</taxon>
        <taxon>ecological metagenomes</taxon>
    </lineage>
</organism>
<proteinExistence type="inferred from homology"/>
<dbReference type="Pfam" id="PF00561">
    <property type="entry name" value="Abhydrolase_1"/>
    <property type="match status" value="1"/>
</dbReference>
<dbReference type="InterPro" id="IPR029058">
    <property type="entry name" value="AB_hydrolase_fold"/>
</dbReference>
<dbReference type="InterPro" id="IPR000073">
    <property type="entry name" value="AB_hydrolase_1"/>
</dbReference>
<dbReference type="NCBIfam" id="NF001209">
    <property type="entry name" value="PRK00175.1"/>
    <property type="match status" value="1"/>
</dbReference>
<accession>A0A6J7RGM6</accession>
<name>A0A6J7RGM6_9ZZZZ</name>
<feature type="domain" description="AB hydrolase-1" evidence="2">
    <location>
        <begin position="51"/>
        <end position="356"/>
    </location>
</feature>
<evidence type="ECO:0000259" key="2">
    <source>
        <dbReference type="Pfam" id="PF00561"/>
    </source>
</evidence>
<evidence type="ECO:0000313" key="3">
    <source>
        <dbReference type="EMBL" id="CAB5027896.1"/>
    </source>
</evidence>
<dbReference type="GO" id="GO:0009086">
    <property type="term" value="P:methionine biosynthetic process"/>
    <property type="evidence" value="ECO:0007669"/>
    <property type="project" value="TreeGrafter"/>
</dbReference>
<protein>
    <submittedName>
        <fullName evidence="3">Unannotated protein</fullName>
    </submittedName>
</protein>
<dbReference type="Gene3D" id="1.10.1740.110">
    <property type="match status" value="1"/>
</dbReference>
<gene>
    <name evidence="3" type="ORF">UFOPK4175_00055</name>
</gene>
<dbReference type="GO" id="GO:0004414">
    <property type="term" value="F:homoserine O-acetyltransferase activity"/>
    <property type="evidence" value="ECO:0007669"/>
    <property type="project" value="TreeGrafter"/>
</dbReference>
<dbReference type="Gene3D" id="3.40.50.1820">
    <property type="entry name" value="alpha/beta hydrolase"/>
    <property type="match status" value="1"/>
</dbReference>
<dbReference type="PANTHER" id="PTHR32268:SF11">
    <property type="entry name" value="HOMOSERINE O-ACETYLTRANSFERASE"/>
    <property type="match status" value="1"/>
</dbReference>
<keyword evidence="1" id="KW-0808">Transferase</keyword>
<dbReference type="NCBIfam" id="TIGR01392">
    <property type="entry name" value="homoserO_Ac_trn"/>
    <property type="match status" value="1"/>
</dbReference>
<reference evidence="3" key="1">
    <citation type="submission" date="2020-05" db="EMBL/GenBank/DDBJ databases">
        <authorList>
            <person name="Chiriac C."/>
            <person name="Salcher M."/>
            <person name="Ghai R."/>
            <person name="Kavagutti S V."/>
        </authorList>
    </citation>
    <scope>NUCLEOTIDE SEQUENCE</scope>
</reference>
<dbReference type="AlphaFoldDB" id="A0A6J7RGM6"/>
<evidence type="ECO:0000256" key="1">
    <source>
        <dbReference type="ARBA" id="ARBA00022679"/>
    </source>
</evidence>
<dbReference type="HAMAP" id="MF_00296">
    <property type="entry name" value="MetX_acyltransf"/>
    <property type="match status" value="1"/>
</dbReference>